<accession>A0A9J8D309</accession>
<evidence type="ECO:0000256" key="7">
    <source>
        <dbReference type="ARBA" id="ARBA00022807"/>
    </source>
</evidence>
<reference evidence="13" key="1">
    <citation type="submission" date="2025-08" db="UniProtKB">
        <authorList>
            <consortium name="Ensembl"/>
        </authorList>
    </citation>
    <scope>IDENTIFICATION</scope>
</reference>
<dbReference type="PANTHER" id="PTHR22624">
    <property type="entry name" value="CYSTEINE PROTEASE ATG4"/>
    <property type="match status" value="1"/>
</dbReference>
<keyword evidence="3" id="KW-0813">Transport</keyword>
<dbReference type="GO" id="GO:0016485">
    <property type="term" value="P:protein processing"/>
    <property type="evidence" value="ECO:0007669"/>
    <property type="project" value="TreeGrafter"/>
</dbReference>
<protein>
    <recommendedName>
        <fullName evidence="11">Cysteine protease</fullName>
        <ecNumber evidence="11">3.4.22.-</ecNumber>
    </recommendedName>
</protein>
<evidence type="ECO:0000256" key="8">
    <source>
        <dbReference type="ARBA" id="ARBA00022927"/>
    </source>
</evidence>
<dbReference type="InterPro" id="IPR005078">
    <property type="entry name" value="Peptidase_C54"/>
</dbReference>
<evidence type="ECO:0000256" key="3">
    <source>
        <dbReference type="ARBA" id="ARBA00022448"/>
    </source>
</evidence>
<evidence type="ECO:0000256" key="10">
    <source>
        <dbReference type="ARBA" id="ARBA00029362"/>
    </source>
</evidence>
<evidence type="ECO:0000256" key="2">
    <source>
        <dbReference type="ARBA" id="ARBA00010958"/>
    </source>
</evidence>
<evidence type="ECO:0000256" key="11">
    <source>
        <dbReference type="RuleBase" id="RU363115"/>
    </source>
</evidence>
<keyword evidence="8 11" id="KW-0653">Protein transport</keyword>
<evidence type="ECO:0000256" key="5">
    <source>
        <dbReference type="ARBA" id="ARBA00022670"/>
    </source>
</evidence>
<dbReference type="PANTHER" id="PTHR22624:SF38">
    <property type="entry name" value="CYSTEINE PROTEASE ATG4C"/>
    <property type="match status" value="1"/>
</dbReference>
<feature type="domain" description="Peptidase C54 catalytic" evidence="12">
    <location>
        <begin position="90"/>
        <end position="415"/>
    </location>
</feature>
<comment type="catalytic activity">
    <reaction evidence="10">
        <text>[protein]-C-terminal L-amino acid-glycyl-phosphatidylethanolamide + H2O = [protein]-C-terminal L-amino acid-glycine + a 1,2-diacyl-sn-glycero-3-phosphoethanolamine</text>
        <dbReference type="Rhea" id="RHEA:67548"/>
        <dbReference type="Rhea" id="RHEA-COMP:17323"/>
        <dbReference type="Rhea" id="RHEA-COMP:17324"/>
        <dbReference type="ChEBI" id="CHEBI:15377"/>
        <dbReference type="ChEBI" id="CHEBI:64612"/>
        <dbReference type="ChEBI" id="CHEBI:172940"/>
        <dbReference type="ChEBI" id="CHEBI:172941"/>
    </reaction>
    <physiologicalReaction direction="left-to-right" evidence="10">
        <dbReference type="Rhea" id="RHEA:67549"/>
    </physiologicalReaction>
</comment>
<dbReference type="GO" id="GO:0019786">
    <property type="term" value="F:protein-phosphatidylethanolamide deconjugating activity"/>
    <property type="evidence" value="ECO:0007669"/>
    <property type="project" value="InterPro"/>
</dbReference>
<proteinExistence type="inferred from homology"/>
<keyword evidence="5 11" id="KW-0645">Protease</keyword>
<dbReference type="GO" id="GO:0035973">
    <property type="term" value="P:aggrephagy"/>
    <property type="evidence" value="ECO:0007669"/>
    <property type="project" value="TreeGrafter"/>
</dbReference>
<dbReference type="GO" id="GO:0015031">
    <property type="term" value="P:protein transport"/>
    <property type="evidence" value="ECO:0007669"/>
    <property type="project" value="UniProtKB-KW"/>
</dbReference>
<comment type="similarity">
    <text evidence="2 11">Belongs to the peptidase C54 family.</text>
</comment>
<keyword evidence="4 11" id="KW-0963">Cytoplasm</keyword>
<dbReference type="InterPro" id="IPR046792">
    <property type="entry name" value="Peptidase_C54_cat"/>
</dbReference>
<evidence type="ECO:0000256" key="4">
    <source>
        <dbReference type="ARBA" id="ARBA00022490"/>
    </source>
</evidence>
<dbReference type="Proteomes" id="UP001108240">
    <property type="component" value="Unplaced"/>
</dbReference>
<dbReference type="GO" id="GO:0000045">
    <property type="term" value="P:autophagosome assembly"/>
    <property type="evidence" value="ECO:0007669"/>
    <property type="project" value="TreeGrafter"/>
</dbReference>
<comment type="subcellular location">
    <subcellularLocation>
        <location evidence="1 11">Cytoplasm</location>
    </subcellularLocation>
</comment>
<evidence type="ECO:0000313" key="13">
    <source>
        <dbReference type="Ensembl" id="ENSCCRP00000176449.1"/>
    </source>
</evidence>
<evidence type="ECO:0000256" key="9">
    <source>
        <dbReference type="ARBA" id="ARBA00023006"/>
    </source>
</evidence>
<evidence type="ECO:0000256" key="1">
    <source>
        <dbReference type="ARBA" id="ARBA00004496"/>
    </source>
</evidence>
<dbReference type="GeneTree" id="ENSGT00530000063000"/>
<keyword evidence="6 11" id="KW-0378">Hydrolase</keyword>
<dbReference type="GO" id="GO:0005737">
    <property type="term" value="C:cytoplasm"/>
    <property type="evidence" value="ECO:0007669"/>
    <property type="project" value="UniProtKB-SubCell"/>
</dbReference>
<keyword evidence="9 11" id="KW-0072">Autophagy</keyword>
<dbReference type="GO" id="GO:0004197">
    <property type="term" value="F:cysteine-type endopeptidase activity"/>
    <property type="evidence" value="ECO:0007669"/>
    <property type="project" value="TreeGrafter"/>
</dbReference>
<dbReference type="AlphaFoldDB" id="A0A9J8D309"/>
<name>A0A9J8D309_CYPCA</name>
<dbReference type="EC" id="3.4.22.-" evidence="11"/>
<evidence type="ECO:0000256" key="6">
    <source>
        <dbReference type="ARBA" id="ARBA00022801"/>
    </source>
</evidence>
<dbReference type="GO" id="GO:0000423">
    <property type="term" value="P:mitophagy"/>
    <property type="evidence" value="ECO:0007669"/>
    <property type="project" value="TreeGrafter"/>
</dbReference>
<comment type="function">
    <text evidence="11">Cysteine protease that plays a key role in autophagy by mediating both proteolytic activation and delipidation of ATG8 family proteins.</text>
</comment>
<keyword evidence="14" id="KW-1185">Reference proteome</keyword>
<dbReference type="Pfam" id="PF03416">
    <property type="entry name" value="Peptidase_C54"/>
    <property type="match status" value="1"/>
</dbReference>
<evidence type="ECO:0000313" key="14">
    <source>
        <dbReference type="Proteomes" id="UP001108240"/>
    </source>
</evidence>
<dbReference type="GO" id="GO:0034727">
    <property type="term" value="P:piecemeal microautophagy of the nucleus"/>
    <property type="evidence" value="ECO:0007669"/>
    <property type="project" value="TreeGrafter"/>
</dbReference>
<organism evidence="13 14">
    <name type="scientific">Cyprinus carpio carpio</name>
    <dbReference type="NCBI Taxonomy" id="630221"/>
    <lineage>
        <taxon>Eukaryota</taxon>
        <taxon>Metazoa</taxon>
        <taxon>Chordata</taxon>
        <taxon>Craniata</taxon>
        <taxon>Vertebrata</taxon>
        <taxon>Euteleostomi</taxon>
        <taxon>Actinopterygii</taxon>
        <taxon>Neopterygii</taxon>
        <taxon>Teleostei</taxon>
        <taxon>Ostariophysi</taxon>
        <taxon>Cypriniformes</taxon>
        <taxon>Cyprinidae</taxon>
        <taxon>Cyprininae</taxon>
        <taxon>Cyprinus</taxon>
    </lineage>
</organism>
<dbReference type="Ensembl" id="ENSCCRT00000173092.1">
    <property type="protein sequence ID" value="ENSCCRP00000176449.1"/>
    <property type="gene ID" value="ENSCCRG00000065393.1"/>
</dbReference>
<sequence length="494" mass="54507">MCCDGFCSVADKMETKETDEVEKLKSKLMSAWHNVKYSWVLKSKTAFSRNSPVFLLGKCYHFTAVDDESPTESCTAEALDDDVVTGNADGFRKDFTSRVWLTYREEFPTLPGSTITSDCGWGCTLRAGQMILAQALLLHILGRDWTWSEAMTLEPLDTETWTSSAARRLVATLEASIQGERVQVTQQPLCAAQGGAKEADSYLQEAYHRTIVSWFGDGPSALLGIHRLVQLGMTSGKRAGDWYGPAVMAHILRKAVDEAVDAMLKGISVYVAQDCTVYSADVIDSHSGQTGSHSDPQGLNSEAAPDSRAVIILIPVRLGGEKINPEYLSFVKSILSLEYCIGIIGGKPKQAYYFVGFQDDSLIYMDPHYCQSFVDVSTSDFPLQGGNAVSQHRLQHHTRPHCSVIAQLPIEALIPADALKSNLHQRANSTDERTRILCEASFCGQFGLNKVFSLLSLFDMHFDKMGNDIRFSLQAVMVKAQPSMLNRLSTVIFP</sequence>
<evidence type="ECO:0000259" key="12">
    <source>
        <dbReference type="Pfam" id="PF03416"/>
    </source>
</evidence>
<dbReference type="InterPro" id="IPR038765">
    <property type="entry name" value="Papain-like_cys_pep_sf"/>
</dbReference>
<reference evidence="13" key="2">
    <citation type="submission" date="2025-09" db="UniProtKB">
        <authorList>
            <consortium name="Ensembl"/>
        </authorList>
    </citation>
    <scope>IDENTIFICATION</scope>
</reference>
<keyword evidence="7" id="KW-0788">Thiol protease</keyword>
<dbReference type="SUPFAM" id="SSF54001">
    <property type="entry name" value="Cysteine proteinases"/>
    <property type="match status" value="1"/>
</dbReference>